<dbReference type="PANTHER" id="PTHR39200:SF1">
    <property type="entry name" value="AUTO-TRANSPORTER ADHESIN HEAD GIN DOMAIN-CONTAINING PROTEIN-RELATED"/>
    <property type="match status" value="1"/>
</dbReference>
<dbReference type="OrthoDB" id="5585143at2"/>
<dbReference type="Pfam" id="PF10988">
    <property type="entry name" value="DUF2807"/>
    <property type="match status" value="1"/>
</dbReference>
<organism evidence="2 3">
    <name type="scientific">Pedobacter psychroterrae</name>
    <dbReference type="NCBI Taxonomy" id="2530453"/>
    <lineage>
        <taxon>Bacteria</taxon>
        <taxon>Pseudomonadati</taxon>
        <taxon>Bacteroidota</taxon>
        <taxon>Sphingobacteriia</taxon>
        <taxon>Sphingobacteriales</taxon>
        <taxon>Sphingobacteriaceae</taxon>
        <taxon>Pedobacter</taxon>
    </lineage>
</organism>
<accession>A0A4R0ND05</accession>
<proteinExistence type="predicted"/>
<dbReference type="AlphaFoldDB" id="A0A4R0ND05"/>
<dbReference type="Proteomes" id="UP000293347">
    <property type="component" value="Unassembled WGS sequence"/>
</dbReference>
<evidence type="ECO:0000313" key="2">
    <source>
        <dbReference type="EMBL" id="TCC98230.1"/>
    </source>
</evidence>
<name>A0A4R0ND05_9SPHI</name>
<dbReference type="PANTHER" id="PTHR39200">
    <property type="entry name" value="HYPOTHETICAL EXPORTED PROTEIN"/>
    <property type="match status" value="1"/>
</dbReference>
<evidence type="ECO:0000313" key="3">
    <source>
        <dbReference type="Proteomes" id="UP000293347"/>
    </source>
</evidence>
<dbReference type="RefSeq" id="WP_131597602.1">
    <property type="nucleotide sequence ID" value="NZ_SJSL01000007.1"/>
</dbReference>
<reference evidence="2 3" key="1">
    <citation type="submission" date="2019-02" db="EMBL/GenBank/DDBJ databases">
        <title>Pedobacter sp. RP-1-14 sp. nov., isolated from Arctic soil.</title>
        <authorList>
            <person name="Dahal R.H."/>
        </authorList>
    </citation>
    <scope>NUCLEOTIDE SEQUENCE [LARGE SCALE GENOMIC DNA]</scope>
    <source>
        <strain evidence="2 3">RP-1-14</strain>
    </source>
</reference>
<dbReference type="InterPro" id="IPR021255">
    <property type="entry name" value="DUF2807"/>
</dbReference>
<protein>
    <submittedName>
        <fullName evidence="2">DUF2807 domain-containing protein</fullName>
    </submittedName>
</protein>
<dbReference type="Gene3D" id="2.160.20.120">
    <property type="match status" value="1"/>
</dbReference>
<feature type="domain" description="Putative auto-transporter adhesin head GIN" evidence="1">
    <location>
        <begin position="39"/>
        <end position="219"/>
    </location>
</feature>
<gene>
    <name evidence="2" type="ORF">EZ437_18740</name>
</gene>
<comment type="caution">
    <text evidence="2">The sequence shown here is derived from an EMBL/GenBank/DDBJ whole genome shotgun (WGS) entry which is preliminary data.</text>
</comment>
<dbReference type="PROSITE" id="PS51257">
    <property type="entry name" value="PROKAR_LIPOPROTEIN"/>
    <property type="match status" value="1"/>
</dbReference>
<sequence length="236" mass="25118">MNKLIITLFASLILLAGCKSKCIEDSGNHIKRNTVVKVFDKMDISGAFKVILRQDSSYALKIETDSNLMSAIKIDVSSGELQIKMEEGSYCGSDSIVIQIGIGELKRLKTAGAVGLRTDGHIYANDVELNFSGSSDINLVINAGKLSTYMDGAGKLALAGQAGVHELSTQGTATIEAFGFTAGVYNLDITGSAKVNINVLNELSVKTEGSSEVYYKGNPKNVKEKKSGAAKLEKVN</sequence>
<dbReference type="EMBL" id="SJSL01000007">
    <property type="protein sequence ID" value="TCC98230.1"/>
    <property type="molecule type" value="Genomic_DNA"/>
</dbReference>
<evidence type="ECO:0000259" key="1">
    <source>
        <dbReference type="Pfam" id="PF10988"/>
    </source>
</evidence>
<keyword evidence="3" id="KW-1185">Reference proteome</keyword>